<proteinExistence type="predicted"/>
<dbReference type="AlphaFoldDB" id="A0A929KV94"/>
<keyword evidence="1" id="KW-0732">Signal</keyword>
<dbReference type="Pfam" id="PF19089">
    <property type="entry name" value="DUF5777"/>
    <property type="match status" value="1"/>
</dbReference>
<gene>
    <name evidence="3" type="ORF">IRJ16_10075</name>
</gene>
<keyword evidence="4" id="KW-1185">Reference proteome</keyword>
<feature type="signal peptide" evidence="1">
    <location>
        <begin position="1"/>
        <end position="19"/>
    </location>
</feature>
<evidence type="ECO:0000313" key="4">
    <source>
        <dbReference type="Proteomes" id="UP000622475"/>
    </source>
</evidence>
<reference evidence="3" key="1">
    <citation type="submission" date="2020-10" db="EMBL/GenBank/DDBJ databases">
        <title>Mucilaginibacter mali sp. nov., isolated from rhizosphere soil of apple orchard.</title>
        <authorList>
            <person name="Lee J.-S."/>
            <person name="Kim H.S."/>
            <person name="Kim J.-S."/>
        </authorList>
    </citation>
    <scope>NUCLEOTIDE SEQUENCE</scope>
    <source>
        <strain evidence="3">KCTC 22746</strain>
    </source>
</reference>
<protein>
    <recommendedName>
        <fullName evidence="2">DUF5777 domain-containing protein</fullName>
    </recommendedName>
</protein>
<evidence type="ECO:0000313" key="3">
    <source>
        <dbReference type="EMBL" id="MBE9662229.1"/>
    </source>
</evidence>
<name>A0A929KV94_9SPHI</name>
<feature type="domain" description="DUF5777" evidence="2">
    <location>
        <begin position="50"/>
        <end position="304"/>
    </location>
</feature>
<dbReference type="EMBL" id="JADFFL010000003">
    <property type="protein sequence ID" value="MBE9662229.1"/>
    <property type="molecule type" value="Genomic_DNA"/>
</dbReference>
<evidence type="ECO:0000259" key="2">
    <source>
        <dbReference type="Pfam" id="PF19089"/>
    </source>
</evidence>
<comment type="caution">
    <text evidence="3">The sequence shown here is derived from an EMBL/GenBank/DDBJ whole genome shotgun (WGS) entry which is preliminary data.</text>
</comment>
<organism evidence="3 4">
    <name type="scientific">Mucilaginibacter myungsuensis</name>
    <dbReference type="NCBI Taxonomy" id="649104"/>
    <lineage>
        <taxon>Bacteria</taxon>
        <taxon>Pseudomonadati</taxon>
        <taxon>Bacteroidota</taxon>
        <taxon>Sphingobacteriia</taxon>
        <taxon>Sphingobacteriales</taxon>
        <taxon>Sphingobacteriaceae</taxon>
        <taxon>Mucilaginibacter</taxon>
    </lineage>
</organism>
<accession>A0A929KV94</accession>
<dbReference type="InterPro" id="IPR045916">
    <property type="entry name" value="DUF5777"/>
</dbReference>
<evidence type="ECO:0000256" key="1">
    <source>
        <dbReference type="SAM" id="SignalP"/>
    </source>
</evidence>
<sequence>MKSTIALCLLAGAVCTVRAQTTPPAKTSSADSLLNAMSTTADNEPVIATFKASRLIFSQTTETVKKGNLNFVVIHRFGDIGGSAGGGKTLWGLDNSSDIFIGFEYGISDKLDLQFGRSKFEQLLELGLKYHFLQQTADDAMPFSATIIGKTGLKPYSVTTNVFKPYTNRLNYFTQLVIARKFSTNFSMQITPSYLRNNLPFPYLPDNEKNFFVLGGAFRLKVTKRSGIVVDYHHPFSSFRSSNNTTTNFYDPIGVGWEIETGGHVFTLNLSNSQAISEINYLADTESSWGKGQFRLGFTISRMFELSGRSKNKY</sequence>
<dbReference type="RefSeq" id="WP_194111410.1">
    <property type="nucleotide sequence ID" value="NZ_JADFFL010000003.1"/>
</dbReference>
<feature type="chain" id="PRO_5037069447" description="DUF5777 domain-containing protein" evidence="1">
    <location>
        <begin position="20"/>
        <end position="314"/>
    </location>
</feature>
<dbReference type="Proteomes" id="UP000622475">
    <property type="component" value="Unassembled WGS sequence"/>
</dbReference>